<gene>
    <name evidence="7" type="ORF">JKP88DRAFT_283550</name>
</gene>
<feature type="domain" description="SGF29 C-terminal" evidence="6">
    <location>
        <begin position="178"/>
        <end position="354"/>
    </location>
</feature>
<dbReference type="PROSITE" id="PS51518">
    <property type="entry name" value="SGF29_C"/>
    <property type="match status" value="1"/>
</dbReference>
<feature type="region of interest" description="Disordered" evidence="5">
    <location>
        <begin position="87"/>
        <end position="106"/>
    </location>
</feature>
<dbReference type="CDD" id="cd20394">
    <property type="entry name" value="Tudor_SGF29_rpt2"/>
    <property type="match status" value="1"/>
</dbReference>
<dbReference type="EMBL" id="JAFCMP010000550">
    <property type="protein sequence ID" value="KAG5175364.1"/>
    <property type="molecule type" value="Genomic_DNA"/>
</dbReference>
<dbReference type="AlphaFoldDB" id="A0A835YH95"/>
<reference evidence="7" key="1">
    <citation type="submission" date="2021-02" db="EMBL/GenBank/DDBJ databases">
        <title>First Annotated Genome of the Yellow-green Alga Tribonema minus.</title>
        <authorList>
            <person name="Mahan K.M."/>
        </authorList>
    </citation>
    <scope>NUCLEOTIDE SEQUENCE</scope>
    <source>
        <strain evidence="7">UTEX B ZZ1240</strain>
    </source>
</reference>
<dbReference type="PANTHER" id="PTHR21539:SF0">
    <property type="entry name" value="SAGA-ASSOCIATED FACTOR 29"/>
    <property type="match status" value="1"/>
</dbReference>
<evidence type="ECO:0000313" key="7">
    <source>
        <dbReference type="EMBL" id="KAG5175364.1"/>
    </source>
</evidence>
<comment type="caution">
    <text evidence="7">The sequence shown here is derived from an EMBL/GenBank/DDBJ whole genome shotgun (WGS) entry which is preliminary data.</text>
</comment>
<sequence>MSSSKKLRGLSALATDMHVWDTSSLGRTVSALHDLQPPNGTRLDAARALRMREVMLHGIESIRALRRQADDCKDELSRRLEQRLAYAAAQPAPPPPPPPAVTYPSAYALPPELTHPAAAAAAAAAAPAAASPASHGKSHKRRRSDGSSGGGGKAGGGGKKGGGASAGGGRVRAVPAWVHRVPQANDRCAARVAANNLWILTLVVSRDTATDTFTVADDDDAADVRARHGSFLLAAFCTSPRDNRSAAALAYYTVTRDNVMALAREGEASGDQFPLHSRVLAMYPNTTSFYKAQIAGPPQRRSAAVNAAAAAAGVGGGDLCLVQFEDDEDEVTGLARRHLVPARYVCYAPPESALR</sequence>
<dbReference type="Pfam" id="PF07039">
    <property type="entry name" value="SGF29_Tudor"/>
    <property type="match status" value="1"/>
</dbReference>
<evidence type="ECO:0000259" key="6">
    <source>
        <dbReference type="PROSITE" id="PS51518"/>
    </source>
</evidence>
<proteinExistence type="predicted"/>
<dbReference type="InterPro" id="IPR047287">
    <property type="entry name" value="Tudor_SGF29_rpt2"/>
</dbReference>
<keyword evidence="2" id="KW-0805">Transcription regulation</keyword>
<evidence type="ECO:0000256" key="3">
    <source>
        <dbReference type="ARBA" id="ARBA00023163"/>
    </source>
</evidence>
<keyword evidence="3" id="KW-0804">Transcription</keyword>
<feature type="region of interest" description="Disordered" evidence="5">
    <location>
        <begin position="128"/>
        <end position="169"/>
    </location>
</feature>
<feature type="compositionally biased region" description="Gly residues" evidence="5">
    <location>
        <begin position="147"/>
        <end position="169"/>
    </location>
</feature>
<protein>
    <recommendedName>
        <fullName evidence="6">SGF29 C-terminal domain-containing protein</fullName>
    </recommendedName>
</protein>
<name>A0A835YH95_9STRA</name>
<comment type="subcellular location">
    <subcellularLocation>
        <location evidence="1">Nucleus</location>
    </subcellularLocation>
</comment>
<dbReference type="Proteomes" id="UP000664859">
    <property type="component" value="Unassembled WGS sequence"/>
</dbReference>
<feature type="compositionally biased region" description="Pro residues" evidence="5">
    <location>
        <begin position="91"/>
        <end position="101"/>
    </location>
</feature>
<keyword evidence="8" id="KW-1185">Reference proteome</keyword>
<dbReference type="OrthoDB" id="10265994at2759"/>
<evidence type="ECO:0000256" key="5">
    <source>
        <dbReference type="SAM" id="MobiDB-lite"/>
    </source>
</evidence>
<dbReference type="GO" id="GO:0000124">
    <property type="term" value="C:SAGA complex"/>
    <property type="evidence" value="ECO:0007669"/>
    <property type="project" value="InterPro"/>
</dbReference>
<dbReference type="InterPro" id="IPR037802">
    <property type="entry name" value="SGF29"/>
</dbReference>
<dbReference type="GO" id="GO:0005634">
    <property type="term" value="C:nucleus"/>
    <property type="evidence" value="ECO:0007669"/>
    <property type="project" value="UniProtKB-SubCell"/>
</dbReference>
<evidence type="ECO:0000313" key="8">
    <source>
        <dbReference type="Proteomes" id="UP000664859"/>
    </source>
</evidence>
<dbReference type="Gene3D" id="2.30.30.140">
    <property type="match status" value="1"/>
</dbReference>
<keyword evidence="4" id="KW-0539">Nucleus</keyword>
<organism evidence="7 8">
    <name type="scientific">Tribonema minus</name>
    <dbReference type="NCBI Taxonomy" id="303371"/>
    <lineage>
        <taxon>Eukaryota</taxon>
        <taxon>Sar</taxon>
        <taxon>Stramenopiles</taxon>
        <taxon>Ochrophyta</taxon>
        <taxon>PX clade</taxon>
        <taxon>Xanthophyceae</taxon>
        <taxon>Tribonematales</taxon>
        <taxon>Tribonemataceae</taxon>
        <taxon>Tribonema</taxon>
    </lineage>
</organism>
<evidence type="ECO:0000256" key="4">
    <source>
        <dbReference type="ARBA" id="ARBA00023242"/>
    </source>
</evidence>
<evidence type="ECO:0000256" key="1">
    <source>
        <dbReference type="ARBA" id="ARBA00004123"/>
    </source>
</evidence>
<dbReference type="PANTHER" id="PTHR21539">
    <property type="entry name" value="SAGA-ASSOCIATED FACTOR 29"/>
    <property type="match status" value="1"/>
</dbReference>
<evidence type="ECO:0000256" key="2">
    <source>
        <dbReference type="ARBA" id="ARBA00023015"/>
    </source>
</evidence>
<dbReference type="InterPro" id="IPR010750">
    <property type="entry name" value="SGF29_tudor-like_dom"/>
</dbReference>
<accession>A0A835YH95</accession>